<name>A0A645G2Z6_9ZZZZ</name>
<comment type="caution">
    <text evidence="1">The sequence shown here is derived from an EMBL/GenBank/DDBJ whole genome shotgun (WGS) entry which is preliminary data.</text>
</comment>
<organism evidence="1">
    <name type="scientific">bioreactor metagenome</name>
    <dbReference type="NCBI Taxonomy" id="1076179"/>
    <lineage>
        <taxon>unclassified sequences</taxon>
        <taxon>metagenomes</taxon>
        <taxon>ecological metagenomes</taxon>
    </lineage>
</organism>
<dbReference type="AlphaFoldDB" id="A0A645G2Z6"/>
<proteinExistence type="predicted"/>
<protein>
    <submittedName>
        <fullName evidence="1">Uncharacterized protein</fullName>
    </submittedName>
</protein>
<reference evidence="1" key="1">
    <citation type="submission" date="2019-08" db="EMBL/GenBank/DDBJ databases">
        <authorList>
            <person name="Kucharzyk K."/>
            <person name="Murdoch R.W."/>
            <person name="Higgins S."/>
            <person name="Loffler F."/>
        </authorList>
    </citation>
    <scope>NUCLEOTIDE SEQUENCE</scope>
</reference>
<dbReference type="EMBL" id="VSSQ01065853">
    <property type="protein sequence ID" value="MPN18504.1"/>
    <property type="molecule type" value="Genomic_DNA"/>
</dbReference>
<accession>A0A645G2Z6</accession>
<sequence length="188" mass="23207">MKRLKTSKEYDTKVKEFENQRDKLWDVLESFSKHIDDYETEEQEKIFKSNLKQEEQIKMIHEILYPKVNEMYKTLEKNKEYQNALKEYQNYLIKNTDLNYSIYYDIKEKEKTVYEYDFSDFYEQFSNLKDAFIDVLKLAKEIYIYPFWQDEDLLEIKDERQVMIENLNIEDLIFLPYKNLLQIEAISK</sequence>
<gene>
    <name evidence="1" type="ORF">SDC9_165864</name>
</gene>
<evidence type="ECO:0000313" key="1">
    <source>
        <dbReference type="EMBL" id="MPN18504.1"/>
    </source>
</evidence>